<organism evidence="1 2">
    <name type="scientific">Thermosynechococcus vestitus (strain NIES-2133 / IAM M-273 / BP-1)</name>
    <dbReference type="NCBI Taxonomy" id="197221"/>
    <lineage>
        <taxon>Bacteria</taxon>
        <taxon>Bacillati</taxon>
        <taxon>Cyanobacteriota</taxon>
        <taxon>Cyanophyceae</taxon>
        <taxon>Acaryochloridales</taxon>
        <taxon>Thermosynechococcaceae</taxon>
        <taxon>Thermosynechococcus</taxon>
    </lineage>
</organism>
<name>Q8DKX3_THEVB</name>
<sequence>MQLVNFLIPLGQTQLQEDVTALAGRDRHLLAASATGELYHIDPEVGEQLILQTAID</sequence>
<accession>Q8DKX3</accession>
<dbReference type="AlphaFoldDB" id="Q8DKX3"/>
<proteinExistence type="predicted"/>
<protein>
    <submittedName>
        <fullName evidence="1">Tsr0726 protein</fullName>
    </submittedName>
</protein>
<evidence type="ECO:0000313" key="1">
    <source>
        <dbReference type="EMBL" id="BAC08277.1"/>
    </source>
</evidence>
<dbReference type="Proteomes" id="UP000000440">
    <property type="component" value="Chromosome"/>
</dbReference>
<dbReference type="EnsemblBacteria" id="BAC08277">
    <property type="protein sequence ID" value="BAC08277"/>
    <property type="gene ID" value="BAC08277"/>
</dbReference>
<dbReference type="STRING" id="197221.gene:10747316"/>
<reference evidence="1 2" key="1">
    <citation type="journal article" date="2002" name="DNA Res.">
        <title>Complete genome structure of the thermophilic cyanobacterium Thermosynechococcus elongatus BP-1.</title>
        <authorList>
            <person name="Nakamura Y."/>
            <person name="Kaneko T."/>
            <person name="Sato S."/>
            <person name="Ikeuchi M."/>
            <person name="Katoh H."/>
            <person name="Sasamoto S."/>
            <person name="Watanabe A."/>
            <person name="Iriguchi M."/>
            <person name="Kawashima K."/>
            <person name="Kimura T."/>
            <person name="Kishida Y."/>
            <person name="Kiyokawa C."/>
            <person name="Kohara M."/>
            <person name="Matsumoto M."/>
            <person name="Matsuno A."/>
            <person name="Nakazaki N."/>
            <person name="Shimpo S."/>
            <person name="Sugimoto M."/>
            <person name="Takeuchi C."/>
            <person name="Yamada M."/>
            <person name="Tabata S."/>
        </authorList>
    </citation>
    <scope>NUCLEOTIDE SEQUENCE [LARGE SCALE GENOMIC DNA]</scope>
    <source>
        <strain evidence="2">IAM M-273 / NIES-2133 / BP-1</strain>
    </source>
</reference>
<gene>
    <name evidence="1" type="ordered locus">tsr0726</name>
</gene>
<dbReference type="EMBL" id="BA000039">
    <property type="protein sequence ID" value="BAC08277.1"/>
    <property type="molecule type" value="Genomic_DNA"/>
</dbReference>
<evidence type="ECO:0000313" key="2">
    <source>
        <dbReference type="Proteomes" id="UP000000440"/>
    </source>
</evidence>
<dbReference type="KEGG" id="tel:tsr0726"/>
<keyword evidence="2" id="KW-1185">Reference proteome</keyword>